<protein>
    <submittedName>
        <fullName evidence="1">Uncharacterized protein</fullName>
    </submittedName>
</protein>
<gene>
    <name evidence="1" type="ORF">Syun_018528</name>
</gene>
<dbReference type="AlphaFoldDB" id="A0AAP0NYH0"/>
<name>A0AAP0NYH0_9MAGN</name>
<dbReference type="EMBL" id="JBBNAF010000008">
    <property type="protein sequence ID" value="KAK9120911.1"/>
    <property type="molecule type" value="Genomic_DNA"/>
</dbReference>
<keyword evidence="2" id="KW-1185">Reference proteome</keyword>
<organism evidence="1 2">
    <name type="scientific">Stephania yunnanensis</name>
    <dbReference type="NCBI Taxonomy" id="152371"/>
    <lineage>
        <taxon>Eukaryota</taxon>
        <taxon>Viridiplantae</taxon>
        <taxon>Streptophyta</taxon>
        <taxon>Embryophyta</taxon>
        <taxon>Tracheophyta</taxon>
        <taxon>Spermatophyta</taxon>
        <taxon>Magnoliopsida</taxon>
        <taxon>Ranunculales</taxon>
        <taxon>Menispermaceae</taxon>
        <taxon>Menispermoideae</taxon>
        <taxon>Cissampelideae</taxon>
        <taxon>Stephania</taxon>
    </lineage>
</organism>
<evidence type="ECO:0000313" key="2">
    <source>
        <dbReference type="Proteomes" id="UP001420932"/>
    </source>
</evidence>
<comment type="caution">
    <text evidence="1">The sequence shown here is derived from an EMBL/GenBank/DDBJ whole genome shotgun (WGS) entry which is preliminary data.</text>
</comment>
<reference evidence="1 2" key="1">
    <citation type="submission" date="2024-01" db="EMBL/GenBank/DDBJ databases">
        <title>Genome assemblies of Stephania.</title>
        <authorList>
            <person name="Yang L."/>
        </authorList>
    </citation>
    <scope>NUCLEOTIDE SEQUENCE [LARGE SCALE GENOMIC DNA]</scope>
    <source>
        <strain evidence="1">YNDBR</strain>
        <tissue evidence="1">Leaf</tissue>
    </source>
</reference>
<sequence length="58" mass="6784">MCRSNIQHYKGRNINTLICSTTKDTPINKKNENQNKNNNSTSNYRMEILLQLINWTGL</sequence>
<proteinExistence type="predicted"/>
<evidence type="ECO:0000313" key="1">
    <source>
        <dbReference type="EMBL" id="KAK9120911.1"/>
    </source>
</evidence>
<accession>A0AAP0NYH0</accession>
<dbReference type="Proteomes" id="UP001420932">
    <property type="component" value="Unassembled WGS sequence"/>
</dbReference>